<comment type="caution">
    <text evidence="2">The sequence shown here is derived from an EMBL/GenBank/DDBJ whole genome shotgun (WGS) entry which is preliminary data.</text>
</comment>
<dbReference type="InterPro" id="IPR015032">
    <property type="entry name" value="ThsB__TIR-like_domain"/>
</dbReference>
<dbReference type="SUPFAM" id="SSF52200">
    <property type="entry name" value="Toll/Interleukin receptor TIR domain"/>
    <property type="match status" value="1"/>
</dbReference>
<accession>A0ABS3C8V2</accession>
<name>A0ABS3C8V2_9BACT</name>
<dbReference type="EMBL" id="JAFKCT010000013">
    <property type="protein sequence ID" value="MBN7813407.1"/>
    <property type="molecule type" value="Genomic_DNA"/>
</dbReference>
<dbReference type="InterPro" id="IPR035897">
    <property type="entry name" value="Toll_tir_struct_dom_sf"/>
</dbReference>
<organism evidence="2 3">
    <name type="scientific">Algoriphagus oliviformis</name>
    <dbReference type="NCBI Taxonomy" id="2811231"/>
    <lineage>
        <taxon>Bacteria</taxon>
        <taxon>Pseudomonadati</taxon>
        <taxon>Bacteroidota</taxon>
        <taxon>Cytophagia</taxon>
        <taxon>Cytophagales</taxon>
        <taxon>Cyclobacteriaceae</taxon>
        <taxon>Algoriphagus</taxon>
    </lineage>
</organism>
<dbReference type="Proteomes" id="UP000664317">
    <property type="component" value="Unassembled WGS sequence"/>
</dbReference>
<evidence type="ECO:0000259" key="1">
    <source>
        <dbReference type="Pfam" id="PF08937"/>
    </source>
</evidence>
<dbReference type="Gene3D" id="3.40.50.11200">
    <property type="match status" value="1"/>
</dbReference>
<feature type="domain" description="Thoeris protein ThsB TIR-like" evidence="1">
    <location>
        <begin position="11"/>
        <end position="92"/>
    </location>
</feature>
<evidence type="ECO:0000313" key="2">
    <source>
        <dbReference type="EMBL" id="MBN7813407.1"/>
    </source>
</evidence>
<dbReference type="RefSeq" id="WP_206580183.1">
    <property type="nucleotide sequence ID" value="NZ_JAFKCT010000013.1"/>
</dbReference>
<evidence type="ECO:0000313" key="3">
    <source>
        <dbReference type="Proteomes" id="UP000664317"/>
    </source>
</evidence>
<dbReference type="Pfam" id="PF08937">
    <property type="entry name" value="ThsB_TIR"/>
    <property type="match status" value="1"/>
</dbReference>
<keyword evidence="3" id="KW-1185">Reference proteome</keyword>
<gene>
    <name evidence="2" type="ORF">J0A68_20800</name>
</gene>
<protein>
    <submittedName>
        <fullName evidence="2">TIR domain-containing protein</fullName>
    </submittedName>
</protein>
<sequence>MVKQATRRNFFVSYHHRSNFQFLMDLRGTLQDSHMRDYGFRDLDLSESSKYGISRQIQHRIWSSSVTLVLVGEKTGGSDWVDWEIWYSLQKVKASGPARRVSNPKGLVALFLPVGQHHVPKRLLENLDSGYAVRLDWKDIAERFYPSLEQAYKNRTSFHLIRNIQKPKINPQGLLGRIIEWF</sequence>
<reference evidence="2 3" key="1">
    <citation type="submission" date="2021-03" db="EMBL/GenBank/DDBJ databases">
        <title>novel species isolated from a fishpond in China.</title>
        <authorList>
            <person name="Lu H."/>
            <person name="Cai Z."/>
        </authorList>
    </citation>
    <scope>NUCLEOTIDE SEQUENCE [LARGE SCALE GENOMIC DNA]</scope>
    <source>
        <strain evidence="2 3">H41</strain>
    </source>
</reference>
<proteinExistence type="predicted"/>